<keyword evidence="3" id="KW-0804">Transcription</keyword>
<dbReference type="PANTHER" id="PTHR44688:SF16">
    <property type="entry name" value="DNA-BINDING TRANSCRIPTIONAL ACTIVATOR DEVR_DOSR"/>
    <property type="match status" value="1"/>
</dbReference>
<dbReference type="RefSeq" id="WP_133528744.1">
    <property type="nucleotide sequence ID" value="NZ_SNXO01000024.1"/>
</dbReference>
<name>A0A4R6Q0B0_9FIRM</name>
<dbReference type="GO" id="GO:0006355">
    <property type="term" value="P:regulation of DNA-templated transcription"/>
    <property type="evidence" value="ECO:0007669"/>
    <property type="project" value="InterPro"/>
</dbReference>
<dbReference type="PANTHER" id="PTHR44688">
    <property type="entry name" value="DNA-BINDING TRANSCRIPTIONAL ACTIVATOR DEVR_DOSR"/>
    <property type="match status" value="1"/>
</dbReference>
<keyword evidence="2" id="KW-0238">DNA-binding</keyword>
<evidence type="ECO:0000256" key="2">
    <source>
        <dbReference type="ARBA" id="ARBA00023125"/>
    </source>
</evidence>
<evidence type="ECO:0000259" key="4">
    <source>
        <dbReference type="PROSITE" id="PS50043"/>
    </source>
</evidence>
<feature type="domain" description="HTH luxR-type" evidence="4">
    <location>
        <begin position="324"/>
        <end position="386"/>
    </location>
</feature>
<comment type="caution">
    <text evidence="5">The sequence shown here is derived from an EMBL/GenBank/DDBJ whole genome shotgun (WGS) entry which is preliminary data.</text>
</comment>
<keyword evidence="6" id="KW-1185">Reference proteome</keyword>
<gene>
    <name evidence="5" type="ORF">EV211_12418</name>
</gene>
<proteinExistence type="predicted"/>
<evidence type="ECO:0000256" key="1">
    <source>
        <dbReference type="ARBA" id="ARBA00023015"/>
    </source>
</evidence>
<sequence length="386" mass="43442">MDYILSEEIAEVWGVSVRNVQRLLSEGRVPGAVKKANRWLVPADAVKPDDPRRHRKSGHKNKPLYYLASMEIQRAEPHGAIPGESREFEKLAEADLAYRRGNQGPAKEYFLSKDDSDESKLTAACLATVAAISSGDYDTYDEVQAYVERLRKVGYDEASLLLISLPETVAAVSMSAPGMTPQWLKNMDFSMFPKDLTPFLLSLYILHLRNIGDVTSALAVARTYLALRENETTFNWMDLNDHIACAIFHYDLGEEEQAEASLCAAMDLGLPCGMITPFADSFTTLGSLMDKCLQRLYPEYRKPVEDLWESSFKNWISFHNKFTRENITTLLTAQEYQIAYLAAKGATYKEIAKRMHLSAGRVKNVLTGIYGKLCIEKKSQLKNLVV</sequence>
<keyword evidence="1" id="KW-0805">Transcription regulation</keyword>
<evidence type="ECO:0000313" key="5">
    <source>
        <dbReference type="EMBL" id="TDP53000.1"/>
    </source>
</evidence>
<dbReference type="Gene3D" id="1.10.10.10">
    <property type="entry name" value="Winged helix-like DNA-binding domain superfamily/Winged helix DNA-binding domain"/>
    <property type="match status" value="1"/>
</dbReference>
<dbReference type="InterPro" id="IPR016032">
    <property type="entry name" value="Sig_transdc_resp-reg_C-effctor"/>
</dbReference>
<dbReference type="InterPro" id="IPR000792">
    <property type="entry name" value="Tscrpt_reg_LuxR_C"/>
</dbReference>
<evidence type="ECO:0000313" key="6">
    <source>
        <dbReference type="Proteomes" id="UP000295500"/>
    </source>
</evidence>
<dbReference type="Proteomes" id="UP000295500">
    <property type="component" value="Unassembled WGS sequence"/>
</dbReference>
<dbReference type="InterPro" id="IPR036388">
    <property type="entry name" value="WH-like_DNA-bd_sf"/>
</dbReference>
<dbReference type="SUPFAM" id="SSF46894">
    <property type="entry name" value="C-terminal effector domain of the bipartite response regulators"/>
    <property type="match status" value="1"/>
</dbReference>
<protein>
    <submittedName>
        <fullName evidence="5">Regulatory LuxR family protein</fullName>
    </submittedName>
</protein>
<evidence type="ECO:0000256" key="3">
    <source>
        <dbReference type="ARBA" id="ARBA00023163"/>
    </source>
</evidence>
<dbReference type="Pfam" id="PF00196">
    <property type="entry name" value="GerE"/>
    <property type="match status" value="1"/>
</dbReference>
<accession>A0A4R6Q0B0</accession>
<dbReference type="AlphaFoldDB" id="A0A4R6Q0B0"/>
<dbReference type="SMART" id="SM00421">
    <property type="entry name" value="HTH_LUXR"/>
    <property type="match status" value="1"/>
</dbReference>
<dbReference type="EMBL" id="SNXO01000024">
    <property type="protein sequence ID" value="TDP53000.1"/>
    <property type="molecule type" value="Genomic_DNA"/>
</dbReference>
<dbReference type="OrthoDB" id="9799038at2"/>
<organism evidence="5 6">
    <name type="scientific">Aminicella lysinilytica</name>
    <dbReference type="NCBI Taxonomy" id="433323"/>
    <lineage>
        <taxon>Bacteria</taxon>
        <taxon>Bacillati</taxon>
        <taxon>Bacillota</taxon>
        <taxon>Clostridia</taxon>
        <taxon>Peptostreptococcales</taxon>
        <taxon>Anaerovoracaceae</taxon>
        <taxon>Aminicella</taxon>
    </lineage>
</organism>
<dbReference type="GO" id="GO:0003677">
    <property type="term" value="F:DNA binding"/>
    <property type="evidence" value="ECO:0007669"/>
    <property type="project" value="UniProtKB-KW"/>
</dbReference>
<reference evidence="5 6" key="1">
    <citation type="submission" date="2019-03" db="EMBL/GenBank/DDBJ databases">
        <title>Genomic Encyclopedia of Type Strains, Phase IV (KMG-IV): sequencing the most valuable type-strain genomes for metagenomic binning, comparative biology and taxonomic classification.</title>
        <authorList>
            <person name="Goeker M."/>
        </authorList>
    </citation>
    <scope>NUCLEOTIDE SEQUENCE [LARGE SCALE GENOMIC DNA]</scope>
    <source>
        <strain evidence="5 6">DSM 28287</strain>
    </source>
</reference>
<dbReference type="PROSITE" id="PS50043">
    <property type="entry name" value="HTH_LUXR_2"/>
    <property type="match status" value="1"/>
</dbReference>